<name>A0A6J5NQC2_9CAUD</name>
<reference evidence="1" key="1">
    <citation type="submission" date="2020-04" db="EMBL/GenBank/DDBJ databases">
        <authorList>
            <person name="Chiriac C."/>
            <person name="Salcher M."/>
            <person name="Ghai R."/>
            <person name="Kavagutti S V."/>
        </authorList>
    </citation>
    <scope>NUCLEOTIDE SEQUENCE</scope>
</reference>
<evidence type="ECO:0000313" key="1">
    <source>
        <dbReference type="EMBL" id="CAB4159325.1"/>
    </source>
</evidence>
<proteinExistence type="predicted"/>
<gene>
    <name evidence="1" type="ORF">UFOVP711_80</name>
</gene>
<accession>A0A6J5NQC2</accession>
<organism evidence="1">
    <name type="scientific">uncultured Caudovirales phage</name>
    <dbReference type="NCBI Taxonomy" id="2100421"/>
    <lineage>
        <taxon>Viruses</taxon>
        <taxon>Duplodnaviria</taxon>
        <taxon>Heunggongvirae</taxon>
        <taxon>Uroviricota</taxon>
        <taxon>Caudoviricetes</taxon>
        <taxon>Peduoviridae</taxon>
        <taxon>Maltschvirus</taxon>
        <taxon>Maltschvirus maltsch</taxon>
    </lineage>
</organism>
<dbReference type="EMBL" id="LR796677">
    <property type="protein sequence ID" value="CAB4159325.1"/>
    <property type="molecule type" value="Genomic_DNA"/>
</dbReference>
<sequence length="104" mass="12052">MKIDGYSDKREAHVLEKDDVWVLYPDEFAIFASMYEFPDEVPVAVPGFVKPDINSKEPHVVVATWKQLMTDYFSIWVDEPPYEFEVRGVEESEAEAEDTEGIVY</sequence>
<protein>
    <submittedName>
        <fullName evidence="1">Uncharacterized protein</fullName>
    </submittedName>
</protein>